<evidence type="ECO:0000313" key="2">
    <source>
        <dbReference type="EMBL" id="POO54491.1"/>
    </source>
</evidence>
<name>A0AAE5S2A2_9HYPH</name>
<evidence type="ECO:0000313" key="3">
    <source>
        <dbReference type="Proteomes" id="UP000237447"/>
    </source>
</evidence>
<dbReference type="AlphaFoldDB" id="A0AAE5S2A2"/>
<organism evidence="2 3">
    <name type="scientific">Agrobacterium rosae</name>
    <dbReference type="NCBI Taxonomy" id="1972867"/>
    <lineage>
        <taxon>Bacteria</taxon>
        <taxon>Pseudomonadati</taxon>
        <taxon>Pseudomonadota</taxon>
        <taxon>Alphaproteobacteria</taxon>
        <taxon>Hyphomicrobiales</taxon>
        <taxon>Rhizobiaceae</taxon>
        <taxon>Rhizobium/Agrobacterium group</taxon>
        <taxon>Agrobacterium</taxon>
    </lineage>
</organism>
<dbReference type="Proteomes" id="UP000237447">
    <property type="component" value="Unassembled WGS sequence"/>
</dbReference>
<reference evidence="2 3" key="1">
    <citation type="journal article" date="2018" name="Syst. Appl. Microbiol.">
        <title>Agrobacterium rosae sp. nov., isolated from galls on different agricultural crops.</title>
        <authorList>
            <person name="Kuzmanovic N."/>
            <person name="Pulawska J."/>
            <person name="Smalla K."/>
            <person name="Nesme X."/>
        </authorList>
    </citation>
    <scope>NUCLEOTIDE SEQUENCE [LARGE SCALE GENOMIC DNA]</scope>
    <source>
        <strain evidence="2 3">NCPPB 1650</strain>
    </source>
</reference>
<sequence>MARQGGEGLILLAKLKGYLATIGTALAIVAGVFFYGQRAGRTAAKDAQAAANAKAIKRAGEVENEVKNLDDAGVDDALGKWMRDKR</sequence>
<comment type="caution">
    <text evidence="2">The sequence shown here is derived from an EMBL/GenBank/DDBJ whole genome shotgun (WGS) entry which is preliminary data.</text>
</comment>
<feature type="transmembrane region" description="Helical" evidence="1">
    <location>
        <begin position="17"/>
        <end position="35"/>
    </location>
</feature>
<proteinExistence type="predicted"/>
<keyword evidence="1" id="KW-0472">Membrane</keyword>
<protein>
    <submittedName>
        <fullName evidence="2">Uncharacterized protein</fullName>
    </submittedName>
</protein>
<gene>
    <name evidence="2" type="ORF">CPJ18_02635</name>
</gene>
<keyword evidence="1" id="KW-1133">Transmembrane helix</keyword>
<evidence type="ECO:0000256" key="1">
    <source>
        <dbReference type="SAM" id="Phobius"/>
    </source>
</evidence>
<keyword evidence="1" id="KW-0812">Transmembrane</keyword>
<accession>A0AAE5S2A2</accession>
<dbReference type="EMBL" id="NXEJ01000001">
    <property type="protein sequence ID" value="POO54491.1"/>
    <property type="molecule type" value="Genomic_DNA"/>
</dbReference>